<evidence type="ECO:0000256" key="4">
    <source>
        <dbReference type="ARBA" id="ARBA00022475"/>
    </source>
</evidence>
<evidence type="ECO:0000256" key="2">
    <source>
        <dbReference type="ARBA" id="ARBA00009477"/>
    </source>
</evidence>
<keyword evidence="5 9" id="KW-0997">Cell inner membrane</keyword>
<keyword evidence="4 9" id="KW-1003">Cell membrane</keyword>
<dbReference type="PRINTS" id="PR01490">
    <property type="entry name" value="RTXTOXIND"/>
</dbReference>
<keyword evidence="8" id="KW-0472">Membrane</keyword>
<sequence>MNAHTPKPSENLPVPVTKPATELVVKRAPLPPVIAEFQSDAVELEERLPPKIARLTLYGVTALIAAAITWASVSQIDEVVIAPGKLITTQPTIIVQPLETSIIRSIDVANGDVVRAGQTLATLDATFSQSDVDQQRAKFAALDAQVKRSEAELSGADYSKIAGSSADEQLQVQLFGQRLAFYVAQIQNFDQQIAGQAAAMTAGKEQETILLSRRENLSLIENARETLYKQETGSLLNLLSSRDARLDVDSSISQLRGKAEEAGHSLAKLRADRQAFIEDFRRVTMEKLVELRSQRDTVGEELKKMELRRNMVVLTAPADAVVLDLAQRSIGSVVREAEPIVTLVPLNVPLEAEVSVNSRDIGRIAVDKEVRIKFDAYPFQKFGTASGSIRTISRDAFTPSQQEAAAGQPAVPYFKARVLLADTRLHASAEPVRLLPGMTVSAEIKVGRRTVISYFLYPLLRGLDDAIREP</sequence>
<gene>
    <name evidence="11" type="ORF">G6N74_22595</name>
</gene>
<evidence type="ECO:0000256" key="7">
    <source>
        <dbReference type="ARBA" id="ARBA00022989"/>
    </source>
</evidence>
<dbReference type="AlphaFoldDB" id="A0A7C9RAP9"/>
<dbReference type="InterPro" id="IPR050739">
    <property type="entry name" value="MFP"/>
</dbReference>
<evidence type="ECO:0000256" key="1">
    <source>
        <dbReference type="ARBA" id="ARBA00004377"/>
    </source>
</evidence>
<dbReference type="EMBL" id="JAAKZG010000011">
    <property type="protein sequence ID" value="NGN43859.1"/>
    <property type="molecule type" value="Genomic_DNA"/>
</dbReference>
<dbReference type="NCBIfam" id="TIGR01843">
    <property type="entry name" value="type_I_hlyD"/>
    <property type="match status" value="1"/>
</dbReference>
<dbReference type="Proteomes" id="UP000481252">
    <property type="component" value="Unassembled WGS sequence"/>
</dbReference>
<dbReference type="GO" id="GO:0015031">
    <property type="term" value="P:protein transport"/>
    <property type="evidence" value="ECO:0007669"/>
    <property type="project" value="InterPro"/>
</dbReference>
<dbReference type="Gene3D" id="2.40.30.170">
    <property type="match status" value="1"/>
</dbReference>
<dbReference type="GO" id="GO:0005886">
    <property type="term" value="C:plasma membrane"/>
    <property type="evidence" value="ECO:0007669"/>
    <property type="project" value="UniProtKB-SubCell"/>
</dbReference>
<protein>
    <recommendedName>
        <fullName evidence="9">Membrane fusion protein (MFP) family protein</fullName>
    </recommendedName>
</protein>
<keyword evidence="7" id="KW-1133">Transmembrane helix</keyword>
<comment type="caution">
    <text evidence="11">The sequence shown here is derived from an EMBL/GenBank/DDBJ whole genome shotgun (WGS) entry which is preliminary data.</text>
</comment>
<keyword evidence="6" id="KW-0812">Transmembrane</keyword>
<dbReference type="InterPro" id="IPR010129">
    <property type="entry name" value="T1SS_HlyD"/>
</dbReference>
<evidence type="ECO:0000256" key="3">
    <source>
        <dbReference type="ARBA" id="ARBA00022448"/>
    </source>
</evidence>
<keyword evidence="12" id="KW-1185">Reference proteome</keyword>
<comment type="similarity">
    <text evidence="2 9">Belongs to the membrane fusion protein (MFP) (TC 8.A.1) family.</text>
</comment>
<keyword evidence="3 9" id="KW-0813">Transport</keyword>
<dbReference type="Gene3D" id="2.40.50.100">
    <property type="match status" value="1"/>
</dbReference>
<dbReference type="PANTHER" id="PTHR30386:SF26">
    <property type="entry name" value="TRANSPORT PROTEIN COMB"/>
    <property type="match status" value="1"/>
</dbReference>
<comment type="subcellular location">
    <subcellularLocation>
        <location evidence="1 9">Cell inner membrane</location>
        <topology evidence="1 9">Single-pass membrane protein</topology>
    </subcellularLocation>
</comment>
<evidence type="ECO:0000256" key="6">
    <source>
        <dbReference type="ARBA" id="ARBA00022692"/>
    </source>
</evidence>
<dbReference type="PANTHER" id="PTHR30386">
    <property type="entry name" value="MEMBRANE FUSION SUBUNIT OF EMRAB-TOLC MULTIDRUG EFFLUX PUMP"/>
    <property type="match status" value="1"/>
</dbReference>
<evidence type="ECO:0000313" key="12">
    <source>
        <dbReference type="Proteomes" id="UP000481252"/>
    </source>
</evidence>
<organism evidence="11 12">
    <name type="scientific">Mesorhizobium zhangyense</name>
    <dbReference type="NCBI Taxonomy" id="1776730"/>
    <lineage>
        <taxon>Bacteria</taxon>
        <taxon>Pseudomonadati</taxon>
        <taxon>Pseudomonadota</taxon>
        <taxon>Alphaproteobacteria</taxon>
        <taxon>Hyphomicrobiales</taxon>
        <taxon>Phyllobacteriaceae</taxon>
        <taxon>Mesorhizobium</taxon>
    </lineage>
</organism>
<accession>A0A7C9RAP9</accession>
<evidence type="ECO:0000256" key="9">
    <source>
        <dbReference type="RuleBase" id="RU365093"/>
    </source>
</evidence>
<dbReference type="Pfam" id="PF26002">
    <property type="entry name" value="Beta-barrel_AprE"/>
    <property type="match status" value="1"/>
</dbReference>
<evidence type="ECO:0000259" key="10">
    <source>
        <dbReference type="Pfam" id="PF26002"/>
    </source>
</evidence>
<evidence type="ECO:0000313" key="11">
    <source>
        <dbReference type="EMBL" id="NGN43859.1"/>
    </source>
</evidence>
<dbReference type="InterPro" id="IPR058982">
    <property type="entry name" value="Beta-barrel_AprE"/>
</dbReference>
<dbReference type="RefSeq" id="WP_165120254.1">
    <property type="nucleotide sequence ID" value="NZ_JAAKZG010000011.1"/>
</dbReference>
<evidence type="ECO:0000256" key="5">
    <source>
        <dbReference type="ARBA" id="ARBA00022519"/>
    </source>
</evidence>
<feature type="domain" description="AprE-like beta-barrel" evidence="10">
    <location>
        <begin position="351"/>
        <end position="447"/>
    </location>
</feature>
<name>A0A7C9RAP9_9HYPH</name>
<dbReference type="SUPFAM" id="SSF111369">
    <property type="entry name" value="HlyD-like secretion proteins"/>
    <property type="match status" value="1"/>
</dbReference>
<proteinExistence type="inferred from homology"/>
<reference evidence="11 12" key="1">
    <citation type="submission" date="2020-02" db="EMBL/GenBank/DDBJ databases">
        <title>Genome sequence of the type strain CGMCC 1.15528 of Mesorhizobium zhangyense.</title>
        <authorList>
            <person name="Gao J."/>
            <person name="Sun J."/>
        </authorList>
    </citation>
    <scope>NUCLEOTIDE SEQUENCE [LARGE SCALE GENOMIC DNA]</scope>
    <source>
        <strain evidence="11 12">CGMCC 1.15528</strain>
    </source>
</reference>
<evidence type="ECO:0000256" key="8">
    <source>
        <dbReference type="ARBA" id="ARBA00023136"/>
    </source>
</evidence>